<dbReference type="EMBL" id="QHCT01000002">
    <property type="protein sequence ID" value="RHX90718.1"/>
    <property type="molecule type" value="Genomic_DNA"/>
</dbReference>
<evidence type="ECO:0000313" key="2">
    <source>
        <dbReference type="Proteomes" id="UP000265798"/>
    </source>
</evidence>
<protein>
    <submittedName>
        <fullName evidence="1">Uncharacterized protein</fullName>
    </submittedName>
</protein>
<dbReference type="Proteomes" id="UP000265798">
    <property type="component" value="Unassembled WGS sequence"/>
</dbReference>
<dbReference type="AlphaFoldDB" id="A0A396ZAU2"/>
<evidence type="ECO:0000313" key="1">
    <source>
        <dbReference type="EMBL" id="RHX90718.1"/>
    </source>
</evidence>
<comment type="caution">
    <text evidence="1">The sequence shown here is derived from an EMBL/GenBank/DDBJ whole genome shotgun (WGS) entry which is preliminary data.</text>
</comment>
<name>A0A396ZAU2_9LEPT</name>
<sequence>MEGSGGGKTSSKTFLYHRILLLASRVFSSILCRNSYRIQSPCELETIGRFLGATSVSKEHSIDSYFGSSPNR</sequence>
<proteinExistence type="predicted"/>
<accession>A0A396ZAU2</accession>
<reference evidence="2" key="1">
    <citation type="submission" date="2018-05" db="EMBL/GenBank/DDBJ databases">
        <title>Leptospira yasudae sp. nov. and Leptospira stimsonii sp. nov., two pathogenic species of the genus Leptospira isolated from environmental sources.</title>
        <authorList>
            <person name="Casanovas-Massana A."/>
            <person name="Hamond C."/>
            <person name="Santos L.A."/>
            <person name="Hacker K.P."/>
            <person name="Balassiano I."/>
            <person name="Medeiros M.A."/>
            <person name="Reis M.G."/>
            <person name="Ko A.I."/>
            <person name="Wunder E.A."/>
        </authorList>
    </citation>
    <scope>NUCLEOTIDE SEQUENCE [LARGE SCALE GENOMIC DNA]</scope>
    <source>
        <strain evidence="2">Yale</strain>
    </source>
</reference>
<gene>
    <name evidence="1" type="ORF">DLM75_10030</name>
</gene>
<organism evidence="1 2">
    <name type="scientific">Leptospira stimsonii</name>
    <dbReference type="NCBI Taxonomy" id="2202203"/>
    <lineage>
        <taxon>Bacteria</taxon>
        <taxon>Pseudomonadati</taxon>
        <taxon>Spirochaetota</taxon>
        <taxon>Spirochaetia</taxon>
        <taxon>Leptospirales</taxon>
        <taxon>Leptospiraceae</taxon>
        <taxon>Leptospira</taxon>
    </lineage>
</organism>